<dbReference type="AlphaFoldDB" id="A0A497F8Q6"/>
<evidence type="ECO:0000259" key="1">
    <source>
        <dbReference type="Pfam" id="PF01022"/>
    </source>
</evidence>
<dbReference type="InterPro" id="IPR001845">
    <property type="entry name" value="HTH_ArsR_DNA-bd_dom"/>
</dbReference>
<comment type="caution">
    <text evidence="2">The sequence shown here is derived from an EMBL/GenBank/DDBJ whole genome shotgun (WGS) entry which is preliminary data.</text>
</comment>
<protein>
    <recommendedName>
        <fullName evidence="1">HTH arsR-type domain-containing protein</fullName>
    </recommendedName>
</protein>
<dbReference type="InterPro" id="IPR011991">
    <property type="entry name" value="ArsR-like_HTH"/>
</dbReference>
<dbReference type="Proteomes" id="UP000269499">
    <property type="component" value="Unassembled WGS sequence"/>
</dbReference>
<dbReference type="GO" id="GO:0003700">
    <property type="term" value="F:DNA-binding transcription factor activity"/>
    <property type="evidence" value="ECO:0007669"/>
    <property type="project" value="InterPro"/>
</dbReference>
<proteinExistence type="predicted"/>
<dbReference type="Pfam" id="PF01022">
    <property type="entry name" value="HTH_5"/>
    <property type="match status" value="1"/>
</dbReference>
<dbReference type="CDD" id="cd00090">
    <property type="entry name" value="HTH_ARSR"/>
    <property type="match status" value="1"/>
</dbReference>
<dbReference type="InterPro" id="IPR036388">
    <property type="entry name" value="WH-like_DNA-bd_sf"/>
</dbReference>
<gene>
    <name evidence="2" type="ORF">DRJ26_00705</name>
</gene>
<dbReference type="SUPFAM" id="SSF46785">
    <property type="entry name" value="Winged helix' DNA-binding domain"/>
    <property type="match status" value="1"/>
</dbReference>
<evidence type="ECO:0000313" key="2">
    <source>
        <dbReference type="EMBL" id="RLE55512.1"/>
    </source>
</evidence>
<reference evidence="2 3" key="1">
    <citation type="submission" date="2018-06" db="EMBL/GenBank/DDBJ databases">
        <title>Extensive metabolic versatility and redundancy in microbially diverse, dynamic hydrothermal sediments.</title>
        <authorList>
            <person name="Dombrowski N."/>
            <person name="Teske A."/>
            <person name="Baker B.J."/>
        </authorList>
    </citation>
    <scope>NUCLEOTIDE SEQUENCE [LARGE SCALE GENOMIC DNA]</scope>
    <source>
        <strain evidence="2">B20_G2</strain>
    </source>
</reference>
<dbReference type="Gene3D" id="1.10.10.10">
    <property type="entry name" value="Winged helix-like DNA-binding domain superfamily/Winged helix DNA-binding domain"/>
    <property type="match status" value="1"/>
</dbReference>
<organism evidence="2 3">
    <name type="scientific">Thermoproteota archaeon</name>
    <dbReference type="NCBI Taxonomy" id="2056631"/>
    <lineage>
        <taxon>Archaea</taxon>
        <taxon>Thermoproteota</taxon>
    </lineage>
</organism>
<dbReference type="EMBL" id="QMRA01000006">
    <property type="protein sequence ID" value="RLE55512.1"/>
    <property type="molecule type" value="Genomic_DNA"/>
</dbReference>
<evidence type="ECO:0000313" key="3">
    <source>
        <dbReference type="Proteomes" id="UP000269499"/>
    </source>
</evidence>
<dbReference type="InterPro" id="IPR036390">
    <property type="entry name" value="WH_DNA-bd_sf"/>
</dbReference>
<name>A0A497F8Q6_9CREN</name>
<sequence length="88" mass="10325">MSEANYEALAFLRTIKNVKKGLITRSRIIRILKTRSSTTKEIANEVNLSYSTVRRHLKLMEKEGIVIRIYRKWKLTGKGQQDLLKYLT</sequence>
<feature type="domain" description="HTH arsR-type" evidence="1">
    <location>
        <begin position="24"/>
        <end position="67"/>
    </location>
</feature>
<accession>A0A497F8Q6</accession>